<dbReference type="OrthoDB" id="10610095at2759"/>
<accession>A8I365</accession>
<dbReference type="EMBL" id="CM008963">
    <property type="protein sequence ID" value="PNW87171.1"/>
    <property type="molecule type" value="Genomic_DNA"/>
</dbReference>
<reference evidence="1 2" key="1">
    <citation type="journal article" date="2007" name="Science">
        <title>The Chlamydomonas genome reveals the evolution of key animal and plant functions.</title>
        <authorList>
            <person name="Merchant S.S."/>
            <person name="Prochnik S.E."/>
            <person name="Vallon O."/>
            <person name="Harris E.H."/>
            <person name="Karpowicz S.J."/>
            <person name="Witman G.B."/>
            <person name="Terry A."/>
            <person name="Salamov A."/>
            <person name="Fritz-Laylin L.K."/>
            <person name="Marechal-Drouard L."/>
            <person name="Marshall W.F."/>
            <person name="Qu L.H."/>
            <person name="Nelson D.R."/>
            <person name="Sanderfoot A.A."/>
            <person name="Spalding M.H."/>
            <person name="Kapitonov V.V."/>
            <person name="Ren Q."/>
            <person name="Ferris P."/>
            <person name="Lindquist E."/>
            <person name="Shapiro H."/>
            <person name="Lucas S.M."/>
            <person name="Grimwood J."/>
            <person name="Schmutz J."/>
            <person name="Cardol P."/>
            <person name="Cerutti H."/>
            <person name="Chanfreau G."/>
            <person name="Chen C.L."/>
            <person name="Cognat V."/>
            <person name="Croft M.T."/>
            <person name="Dent R."/>
            <person name="Dutcher S."/>
            <person name="Fernandez E."/>
            <person name="Fukuzawa H."/>
            <person name="Gonzalez-Ballester D."/>
            <person name="Gonzalez-Halphen D."/>
            <person name="Hallmann A."/>
            <person name="Hanikenne M."/>
            <person name="Hippler M."/>
            <person name="Inwood W."/>
            <person name="Jabbari K."/>
            <person name="Kalanon M."/>
            <person name="Kuras R."/>
            <person name="Lefebvre P.A."/>
            <person name="Lemaire S.D."/>
            <person name="Lobanov A.V."/>
            <person name="Lohr M."/>
            <person name="Manuell A."/>
            <person name="Meier I."/>
            <person name="Mets L."/>
            <person name="Mittag M."/>
            <person name="Mittelmeier T."/>
            <person name="Moroney J.V."/>
            <person name="Moseley J."/>
            <person name="Napoli C."/>
            <person name="Nedelcu A.M."/>
            <person name="Niyogi K."/>
            <person name="Novoselov S.V."/>
            <person name="Paulsen I.T."/>
            <person name="Pazour G."/>
            <person name="Purton S."/>
            <person name="Ral J.P."/>
            <person name="Riano-Pachon D.M."/>
            <person name="Riekhof W."/>
            <person name="Rymarquis L."/>
            <person name="Schroda M."/>
            <person name="Stern D."/>
            <person name="Umen J."/>
            <person name="Willows R."/>
            <person name="Wilson N."/>
            <person name="Zimmer S.L."/>
            <person name="Allmer J."/>
            <person name="Balk J."/>
            <person name="Bisova K."/>
            <person name="Chen C.J."/>
            <person name="Elias M."/>
            <person name="Gendler K."/>
            <person name="Hauser C."/>
            <person name="Lamb M.R."/>
            <person name="Ledford H."/>
            <person name="Long J.C."/>
            <person name="Minagawa J."/>
            <person name="Page M.D."/>
            <person name="Pan J."/>
            <person name="Pootakham W."/>
            <person name="Roje S."/>
            <person name="Rose A."/>
            <person name="Stahlberg E."/>
            <person name="Terauchi A.M."/>
            <person name="Yang P."/>
            <person name="Ball S."/>
            <person name="Bowler C."/>
            <person name="Dieckmann C.L."/>
            <person name="Gladyshev V.N."/>
            <person name="Green P."/>
            <person name="Jorgensen R."/>
            <person name="Mayfield S."/>
            <person name="Mueller-Roeber B."/>
            <person name="Rajamani S."/>
            <person name="Sayre R.T."/>
            <person name="Brokstein P."/>
            <person name="Dubchak I."/>
            <person name="Goodstein D."/>
            <person name="Hornick L."/>
            <person name="Huang Y.W."/>
            <person name="Jhaveri J."/>
            <person name="Luo Y."/>
            <person name="Martinez D."/>
            <person name="Ngau W.C."/>
            <person name="Otillar B."/>
            <person name="Poliakov A."/>
            <person name="Porter A."/>
            <person name="Szajkowski L."/>
            <person name="Werner G."/>
            <person name="Zhou K."/>
            <person name="Grigoriev I.V."/>
            <person name="Rokhsar D.S."/>
            <person name="Grossman A.R."/>
        </authorList>
    </citation>
    <scope>NUCLEOTIDE SEQUENCE [LARGE SCALE GENOMIC DNA]</scope>
    <source>
        <strain evidence="2">CC-503</strain>
    </source>
</reference>
<dbReference type="RefSeq" id="XP_042927531.1">
    <property type="nucleotide sequence ID" value="XM_043059897.1"/>
</dbReference>
<dbReference type="InParanoid" id="A8I365"/>
<name>A8I365_CHLRE</name>
<dbReference type="PaxDb" id="3055-EDP07616"/>
<proteinExistence type="predicted"/>
<dbReference type="GeneID" id="5725243"/>
<gene>
    <name evidence="1" type="ORF">CHLRE_02g111750v5</name>
</gene>
<dbReference type="Gramene" id="PNW87171">
    <property type="protein sequence ID" value="PNW87171"/>
    <property type="gene ID" value="CHLRE_02g111750v5"/>
</dbReference>
<protein>
    <submittedName>
        <fullName evidence="1">Uncharacterized protein</fullName>
    </submittedName>
</protein>
<dbReference type="Proteomes" id="UP000006906">
    <property type="component" value="Chromosome 2"/>
</dbReference>
<dbReference type="HOGENOM" id="CLU_1780070_0_0_1"/>
<sequence>MDATRRIFIGVLQRYQCASRAWGSPRFFSGGRLQQLLHEAQTCDSSRREAVAHLLHEWDSAASTTSANNAGAGQGQIQQAHAQAQANELLRLCARQQAVDDAIKVIAAMERRGVTPDADTFTQLHDVFSYFPQPLKTTKTTASSKT</sequence>
<evidence type="ECO:0000313" key="2">
    <source>
        <dbReference type="Proteomes" id="UP000006906"/>
    </source>
</evidence>
<dbReference type="Gene3D" id="1.25.40.10">
    <property type="entry name" value="Tetratricopeptide repeat domain"/>
    <property type="match status" value="1"/>
</dbReference>
<dbReference type="AlphaFoldDB" id="A8I365"/>
<evidence type="ECO:0000313" key="1">
    <source>
        <dbReference type="EMBL" id="PNW87171.1"/>
    </source>
</evidence>
<dbReference type="KEGG" id="cre:CHLRE_02g111750v5"/>
<dbReference type="InterPro" id="IPR011990">
    <property type="entry name" value="TPR-like_helical_dom_sf"/>
</dbReference>
<keyword evidence="2" id="KW-1185">Reference proteome</keyword>
<organism evidence="1 2">
    <name type="scientific">Chlamydomonas reinhardtii</name>
    <name type="common">Chlamydomonas smithii</name>
    <dbReference type="NCBI Taxonomy" id="3055"/>
    <lineage>
        <taxon>Eukaryota</taxon>
        <taxon>Viridiplantae</taxon>
        <taxon>Chlorophyta</taxon>
        <taxon>core chlorophytes</taxon>
        <taxon>Chlorophyceae</taxon>
        <taxon>CS clade</taxon>
        <taxon>Chlamydomonadales</taxon>
        <taxon>Chlamydomonadaceae</taxon>
        <taxon>Chlamydomonas</taxon>
    </lineage>
</organism>